<sequence>MMENIIDDLVNATSKLLAAAPPASRVLISVSGTPGSGKTTLAGKVVNRLNALDPNVAAMIPMDGYHLTRAALSAMPNPLEAHARRGAPFTFDPVALKQLVLRLKAPITPDSKTIFAPSFDHARKDPVEDDIAILTTQRILVFEGNYLSLKTEIWGEISALFDELWFVSVDRDIARKRLIARHLAAGLVDTEEAAAKRADENDLVNGDYIIENMCTPSRVIRSVEDLEYANSE</sequence>
<dbReference type="AlphaFoldDB" id="A0A3N4K946"/>
<keyword evidence="3" id="KW-1185">Reference proteome</keyword>
<feature type="domain" description="Phosphoribulokinase/uridine kinase" evidence="1">
    <location>
        <begin position="27"/>
        <end position="183"/>
    </location>
</feature>
<evidence type="ECO:0000313" key="3">
    <source>
        <dbReference type="Proteomes" id="UP000277580"/>
    </source>
</evidence>
<dbReference type="STRING" id="1392247.A0A3N4K946"/>
<dbReference type="SUPFAM" id="SSF52540">
    <property type="entry name" value="P-loop containing nucleoside triphosphate hydrolases"/>
    <property type="match status" value="1"/>
</dbReference>
<dbReference type="InParanoid" id="A0A3N4K946"/>
<dbReference type="EMBL" id="ML119198">
    <property type="protein sequence ID" value="RPB07047.1"/>
    <property type="molecule type" value="Genomic_DNA"/>
</dbReference>
<dbReference type="InterPro" id="IPR027417">
    <property type="entry name" value="P-loop_NTPase"/>
</dbReference>
<dbReference type="FunCoup" id="A0A3N4K946">
    <property type="interactions" value="5"/>
</dbReference>
<protein>
    <submittedName>
        <fullName evidence="2">P-loop containing nucleoside triphosphate hydrolase protein</fullName>
    </submittedName>
</protein>
<keyword evidence="2" id="KW-0378">Hydrolase</keyword>
<dbReference type="GO" id="GO:0005524">
    <property type="term" value="F:ATP binding"/>
    <property type="evidence" value="ECO:0007669"/>
    <property type="project" value="InterPro"/>
</dbReference>
<dbReference type="GO" id="GO:0016301">
    <property type="term" value="F:kinase activity"/>
    <property type="evidence" value="ECO:0007669"/>
    <property type="project" value="InterPro"/>
</dbReference>
<dbReference type="Proteomes" id="UP000277580">
    <property type="component" value="Unassembled WGS sequence"/>
</dbReference>
<dbReference type="OrthoDB" id="6362633at2759"/>
<dbReference type="Pfam" id="PF00485">
    <property type="entry name" value="PRK"/>
    <property type="match status" value="1"/>
</dbReference>
<organism evidence="2 3">
    <name type="scientific">Morchella conica CCBAS932</name>
    <dbReference type="NCBI Taxonomy" id="1392247"/>
    <lineage>
        <taxon>Eukaryota</taxon>
        <taxon>Fungi</taxon>
        <taxon>Dikarya</taxon>
        <taxon>Ascomycota</taxon>
        <taxon>Pezizomycotina</taxon>
        <taxon>Pezizomycetes</taxon>
        <taxon>Pezizales</taxon>
        <taxon>Morchellaceae</taxon>
        <taxon>Morchella</taxon>
    </lineage>
</organism>
<accession>A0A3N4K946</accession>
<dbReference type="InterPro" id="IPR006083">
    <property type="entry name" value="PRK/URK"/>
</dbReference>
<evidence type="ECO:0000313" key="2">
    <source>
        <dbReference type="EMBL" id="RPB07047.1"/>
    </source>
</evidence>
<reference evidence="2 3" key="1">
    <citation type="journal article" date="2018" name="Nat. Ecol. Evol.">
        <title>Pezizomycetes genomes reveal the molecular basis of ectomycorrhizal truffle lifestyle.</title>
        <authorList>
            <person name="Murat C."/>
            <person name="Payen T."/>
            <person name="Noel B."/>
            <person name="Kuo A."/>
            <person name="Morin E."/>
            <person name="Chen J."/>
            <person name="Kohler A."/>
            <person name="Krizsan K."/>
            <person name="Balestrini R."/>
            <person name="Da Silva C."/>
            <person name="Montanini B."/>
            <person name="Hainaut M."/>
            <person name="Levati E."/>
            <person name="Barry K.W."/>
            <person name="Belfiori B."/>
            <person name="Cichocki N."/>
            <person name="Clum A."/>
            <person name="Dockter R.B."/>
            <person name="Fauchery L."/>
            <person name="Guy J."/>
            <person name="Iotti M."/>
            <person name="Le Tacon F."/>
            <person name="Lindquist E.A."/>
            <person name="Lipzen A."/>
            <person name="Malagnac F."/>
            <person name="Mello A."/>
            <person name="Molinier V."/>
            <person name="Miyauchi S."/>
            <person name="Poulain J."/>
            <person name="Riccioni C."/>
            <person name="Rubini A."/>
            <person name="Sitrit Y."/>
            <person name="Splivallo R."/>
            <person name="Traeger S."/>
            <person name="Wang M."/>
            <person name="Zifcakova L."/>
            <person name="Wipf D."/>
            <person name="Zambonelli A."/>
            <person name="Paolocci F."/>
            <person name="Nowrousian M."/>
            <person name="Ottonello S."/>
            <person name="Baldrian P."/>
            <person name="Spatafora J.W."/>
            <person name="Henrissat B."/>
            <person name="Nagy L.G."/>
            <person name="Aury J.M."/>
            <person name="Wincker P."/>
            <person name="Grigoriev I.V."/>
            <person name="Bonfante P."/>
            <person name="Martin F.M."/>
        </authorList>
    </citation>
    <scope>NUCLEOTIDE SEQUENCE [LARGE SCALE GENOMIC DNA]</scope>
    <source>
        <strain evidence="2 3">CCBAS932</strain>
    </source>
</reference>
<name>A0A3N4K946_9PEZI</name>
<evidence type="ECO:0000259" key="1">
    <source>
        <dbReference type="Pfam" id="PF00485"/>
    </source>
</evidence>
<proteinExistence type="predicted"/>
<dbReference type="PANTHER" id="PTHR10285">
    <property type="entry name" value="URIDINE KINASE"/>
    <property type="match status" value="1"/>
</dbReference>
<dbReference type="Gene3D" id="3.40.50.300">
    <property type="entry name" value="P-loop containing nucleotide triphosphate hydrolases"/>
    <property type="match status" value="2"/>
</dbReference>
<dbReference type="GO" id="GO:0016787">
    <property type="term" value="F:hydrolase activity"/>
    <property type="evidence" value="ECO:0007669"/>
    <property type="project" value="UniProtKB-KW"/>
</dbReference>
<gene>
    <name evidence="2" type="ORF">P167DRAFT_609719</name>
</gene>